<accession>A0A928VTQ6</accession>
<evidence type="ECO:0000256" key="2">
    <source>
        <dbReference type="SAM" id="Phobius"/>
    </source>
</evidence>
<feature type="region of interest" description="Disordered" evidence="1">
    <location>
        <begin position="159"/>
        <end position="279"/>
    </location>
</feature>
<organism evidence="3 4">
    <name type="scientific">Zarconia navalis LEGE 11467</name>
    <dbReference type="NCBI Taxonomy" id="1828826"/>
    <lineage>
        <taxon>Bacteria</taxon>
        <taxon>Bacillati</taxon>
        <taxon>Cyanobacteriota</taxon>
        <taxon>Cyanophyceae</taxon>
        <taxon>Oscillatoriophycideae</taxon>
        <taxon>Oscillatoriales</taxon>
        <taxon>Oscillatoriales incertae sedis</taxon>
        <taxon>Zarconia</taxon>
        <taxon>Zarconia navalis</taxon>
    </lineage>
</organism>
<protein>
    <recommendedName>
        <fullName evidence="5">Lipopolysaccharide assembly protein A domain-containing protein</fullName>
    </recommendedName>
</protein>
<evidence type="ECO:0000313" key="4">
    <source>
        <dbReference type="Proteomes" id="UP000621799"/>
    </source>
</evidence>
<keyword evidence="2" id="KW-0472">Membrane</keyword>
<feature type="compositionally biased region" description="Basic and acidic residues" evidence="1">
    <location>
        <begin position="192"/>
        <end position="204"/>
    </location>
</feature>
<dbReference type="EMBL" id="JADEXN010000046">
    <property type="protein sequence ID" value="MBE9039981.1"/>
    <property type="molecule type" value="Genomic_DNA"/>
</dbReference>
<proteinExistence type="predicted"/>
<gene>
    <name evidence="3" type="ORF">IQ235_04140</name>
</gene>
<sequence>MSKFPIALSIVVLCLLIAIGQNLSPSVSIVFLGTTSIALPLGIWVGLAISAGILTAIAISTLFRGVGSSRSKVPRASIGASTPSPAPDRAQRTWDDRTVAEPMGDRSDTPLEATTDPAYEPLVPGETRTGQLHEDGQAEAWDNEEEWVGTDVAQRKTDEIYPQDDGVKPPGFEMKQEPIPTYQEGSMYSYSYRDDKTETGKADDIYAAADDEGNDVPRATPEPPEEEPLEPERVDPFPDPFETFEADRPQPSSERSGKSLASEDGDDWMNSSKANRDDW</sequence>
<comment type="caution">
    <text evidence="3">The sequence shown here is derived from an EMBL/GenBank/DDBJ whole genome shotgun (WGS) entry which is preliminary data.</text>
</comment>
<feature type="transmembrane region" description="Helical" evidence="2">
    <location>
        <begin position="41"/>
        <end position="63"/>
    </location>
</feature>
<reference evidence="3" key="1">
    <citation type="submission" date="2020-10" db="EMBL/GenBank/DDBJ databases">
        <authorList>
            <person name="Castelo-Branco R."/>
            <person name="Eusebio N."/>
            <person name="Adriana R."/>
            <person name="Vieira A."/>
            <person name="Brugerolle De Fraissinette N."/>
            <person name="Rezende De Castro R."/>
            <person name="Schneider M.P."/>
            <person name="Vasconcelos V."/>
            <person name="Leao P.N."/>
        </authorList>
    </citation>
    <scope>NUCLEOTIDE SEQUENCE</scope>
    <source>
        <strain evidence="3">LEGE 11467</strain>
    </source>
</reference>
<keyword evidence="2" id="KW-0812">Transmembrane</keyword>
<dbReference type="AlphaFoldDB" id="A0A928VTQ6"/>
<feature type="region of interest" description="Disordered" evidence="1">
    <location>
        <begin position="71"/>
        <end position="130"/>
    </location>
</feature>
<name>A0A928VTQ6_9CYAN</name>
<dbReference type="RefSeq" id="WP_264320238.1">
    <property type="nucleotide sequence ID" value="NZ_JADEXN010000046.1"/>
</dbReference>
<keyword evidence="2" id="KW-1133">Transmembrane helix</keyword>
<keyword evidence="4" id="KW-1185">Reference proteome</keyword>
<evidence type="ECO:0000256" key="1">
    <source>
        <dbReference type="SAM" id="MobiDB-lite"/>
    </source>
</evidence>
<feature type="compositionally biased region" description="Basic and acidic residues" evidence="1">
    <location>
        <begin position="89"/>
        <end position="109"/>
    </location>
</feature>
<dbReference type="Proteomes" id="UP000621799">
    <property type="component" value="Unassembled WGS sequence"/>
</dbReference>
<evidence type="ECO:0000313" key="3">
    <source>
        <dbReference type="EMBL" id="MBE9039981.1"/>
    </source>
</evidence>
<evidence type="ECO:0008006" key="5">
    <source>
        <dbReference type="Google" id="ProtNLM"/>
    </source>
</evidence>